<sequence length="18" mass="2127">MCSYSDKSSSVWFLRFPS</sequence>
<reference evidence="1" key="1">
    <citation type="submission" date="2014-09" db="EMBL/GenBank/DDBJ databases">
        <authorList>
            <person name="Magalhaes I.L.F."/>
            <person name="Oliveira U."/>
            <person name="Santos F.R."/>
            <person name="Vidigal T.H.D.A."/>
            <person name="Brescovit A.D."/>
            <person name="Santos A.J."/>
        </authorList>
    </citation>
    <scope>NUCLEOTIDE SEQUENCE</scope>
    <source>
        <tissue evidence="1">Shoot tissue taken approximately 20 cm above the soil surface</tissue>
    </source>
</reference>
<evidence type="ECO:0000313" key="1">
    <source>
        <dbReference type="EMBL" id="JAD26867.1"/>
    </source>
</evidence>
<reference evidence="1" key="2">
    <citation type="journal article" date="2015" name="Data Brief">
        <title>Shoot transcriptome of the giant reed, Arundo donax.</title>
        <authorList>
            <person name="Barrero R.A."/>
            <person name="Guerrero F.D."/>
            <person name="Moolhuijzen P."/>
            <person name="Goolsby J.A."/>
            <person name="Tidwell J."/>
            <person name="Bellgard S.E."/>
            <person name="Bellgard M.I."/>
        </authorList>
    </citation>
    <scope>NUCLEOTIDE SEQUENCE</scope>
    <source>
        <tissue evidence="1">Shoot tissue taken approximately 20 cm above the soil surface</tissue>
    </source>
</reference>
<organism evidence="1">
    <name type="scientific">Arundo donax</name>
    <name type="common">Giant reed</name>
    <name type="synonym">Donax arundinaceus</name>
    <dbReference type="NCBI Taxonomy" id="35708"/>
    <lineage>
        <taxon>Eukaryota</taxon>
        <taxon>Viridiplantae</taxon>
        <taxon>Streptophyta</taxon>
        <taxon>Embryophyta</taxon>
        <taxon>Tracheophyta</taxon>
        <taxon>Spermatophyta</taxon>
        <taxon>Magnoliopsida</taxon>
        <taxon>Liliopsida</taxon>
        <taxon>Poales</taxon>
        <taxon>Poaceae</taxon>
        <taxon>PACMAD clade</taxon>
        <taxon>Arundinoideae</taxon>
        <taxon>Arundineae</taxon>
        <taxon>Arundo</taxon>
    </lineage>
</organism>
<name>A0A0A8YW72_ARUDO</name>
<proteinExistence type="predicted"/>
<accession>A0A0A8YW72</accession>
<dbReference type="EMBL" id="GBRH01271028">
    <property type="protein sequence ID" value="JAD26867.1"/>
    <property type="molecule type" value="Transcribed_RNA"/>
</dbReference>
<dbReference type="AlphaFoldDB" id="A0A0A8YW72"/>
<protein>
    <submittedName>
        <fullName evidence="1">Uncharacterized protein</fullName>
    </submittedName>
</protein>